<dbReference type="InterPro" id="IPR003661">
    <property type="entry name" value="HisK_dim/P_dom"/>
</dbReference>
<dbReference type="GO" id="GO:0000155">
    <property type="term" value="F:phosphorelay sensor kinase activity"/>
    <property type="evidence" value="ECO:0007669"/>
    <property type="project" value="InterPro"/>
</dbReference>
<dbReference type="SMART" id="SM00387">
    <property type="entry name" value="HATPase_c"/>
    <property type="match status" value="1"/>
</dbReference>
<evidence type="ECO:0000256" key="3">
    <source>
        <dbReference type="ARBA" id="ARBA00012438"/>
    </source>
</evidence>
<evidence type="ECO:0000256" key="8">
    <source>
        <dbReference type="SAM" id="Phobius"/>
    </source>
</evidence>
<dbReference type="InterPro" id="IPR036890">
    <property type="entry name" value="HATPase_C_sf"/>
</dbReference>
<feature type="transmembrane region" description="Helical" evidence="8">
    <location>
        <begin position="209"/>
        <end position="227"/>
    </location>
</feature>
<dbReference type="SUPFAM" id="SSF55874">
    <property type="entry name" value="ATPase domain of HSP90 chaperone/DNA topoisomerase II/histidine kinase"/>
    <property type="match status" value="1"/>
</dbReference>
<dbReference type="InterPro" id="IPR004358">
    <property type="entry name" value="Sig_transdc_His_kin-like_C"/>
</dbReference>
<evidence type="ECO:0000259" key="10">
    <source>
        <dbReference type="PROSITE" id="PS50885"/>
    </source>
</evidence>
<organism evidence="11">
    <name type="scientific">uncultured Desulfobacterium sp</name>
    <dbReference type="NCBI Taxonomy" id="201089"/>
    <lineage>
        <taxon>Bacteria</taxon>
        <taxon>Pseudomonadati</taxon>
        <taxon>Thermodesulfobacteriota</taxon>
        <taxon>Desulfobacteria</taxon>
        <taxon>Desulfobacterales</taxon>
        <taxon>Desulfobacteriaceae</taxon>
        <taxon>Desulfobacterium</taxon>
        <taxon>environmental samples</taxon>
    </lineage>
</organism>
<dbReference type="EC" id="2.7.13.3" evidence="3"/>
<keyword evidence="8" id="KW-0812">Transmembrane</keyword>
<dbReference type="Pfam" id="PF00512">
    <property type="entry name" value="HisKA"/>
    <property type="match status" value="1"/>
</dbReference>
<dbReference type="SUPFAM" id="SSF158472">
    <property type="entry name" value="HAMP domain-like"/>
    <property type="match status" value="1"/>
</dbReference>
<dbReference type="Pfam" id="PF02518">
    <property type="entry name" value="HATPase_c"/>
    <property type="match status" value="1"/>
</dbReference>
<dbReference type="EMBL" id="OJIN01000046">
    <property type="protein sequence ID" value="SPD72592.1"/>
    <property type="molecule type" value="Genomic_DNA"/>
</dbReference>
<proteinExistence type="predicted"/>
<dbReference type="PRINTS" id="PR00344">
    <property type="entry name" value="BCTRLSENSOR"/>
</dbReference>
<keyword evidence="5" id="KW-0808">Transferase</keyword>
<evidence type="ECO:0000256" key="6">
    <source>
        <dbReference type="ARBA" id="ARBA00022777"/>
    </source>
</evidence>
<dbReference type="PANTHER" id="PTHR43065">
    <property type="entry name" value="SENSOR HISTIDINE KINASE"/>
    <property type="match status" value="1"/>
</dbReference>
<comment type="catalytic activity">
    <reaction evidence="1">
        <text>ATP + protein L-histidine = ADP + protein N-phospho-L-histidine.</text>
        <dbReference type="EC" id="2.7.13.3"/>
    </reaction>
</comment>
<dbReference type="PROSITE" id="PS50885">
    <property type="entry name" value="HAMP"/>
    <property type="match status" value="1"/>
</dbReference>
<keyword evidence="4" id="KW-0597">Phosphoprotein</keyword>
<feature type="domain" description="HAMP" evidence="10">
    <location>
        <begin position="228"/>
        <end position="281"/>
    </location>
</feature>
<dbReference type="SMART" id="SM00304">
    <property type="entry name" value="HAMP"/>
    <property type="match status" value="1"/>
</dbReference>
<dbReference type="PROSITE" id="PS50109">
    <property type="entry name" value="HIS_KIN"/>
    <property type="match status" value="1"/>
</dbReference>
<evidence type="ECO:0000259" key="9">
    <source>
        <dbReference type="PROSITE" id="PS50109"/>
    </source>
</evidence>
<evidence type="ECO:0000256" key="2">
    <source>
        <dbReference type="ARBA" id="ARBA00004370"/>
    </source>
</evidence>
<dbReference type="AlphaFoldDB" id="A0A445MT39"/>
<protein>
    <recommendedName>
        <fullName evidence="3">histidine kinase</fullName>
        <ecNumber evidence="3">2.7.13.3</ecNumber>
    </recommendedName>
</protein>
<evidence type="ECO:0000256" key="5">
    <source>
        <dbReference type="ARBA" id="ARBA00022679"/>
    </source>
</evidence>
<dbReference type="SUPFAM" id="SSF47384">
    <property type="entry name" value="Homodimeric domain of signal transducing histidine kinase"/>
    <property type="match status" value="1"/>
</dbReference>
<keyword evidence="8" id="KW-1133">Transmembrane helix</keyword>
<dbReference type="InterPro" id="IPR005467">
    <property type="entry name" value="His_kinase_dom"/>
</dbReference>
<evidence type="ECO:0000256" key="7">
    <source>
        <dbReference type="SAM" id="Coils"/>
    </source>
</evidence>
<keyword evidence="7" id="KW-0175">Coiled coil</keyword>
<dbReference type="Gene3D" id="6.10.340.10">
    <property type="match status" value="1"/>
</dbReference>
<evidence type="ECO:0000256" key="1">
    <source>
        <dbReference type="ARBA" id="ARBA00000085"/>
    </source>
</evidence>
<feature type="coiled-coil region" evidence="7">
    <location>
        <begin position="104"/>
        <end position="203"/>
    </location>
</feature>
<dbReference type="PANTHER" id="PTHR43065:SF42">
    <property type="entry name" value="TWO-COMPONENT SENSOR PPRA"/>
    <property type="match status" value="1"/>
</dbReference>
<dbReference type="InterPro" id="IPR003660">
    <property type="entry name" value="HAMP_dom"/>
</dbReference>
<dbReference type="Gene3D" id="3.30.565.10">
    <property type="entry name" value="Histidine kinase-like ATPase, C-terminal domain"/>
    <property type="match status" value="1"/>
</dbReference>
<accession>A0A445MT39</accession>
<dbReference type="CDD" id="cd00082">
    <property type="entry name" value="HisKA"/>
    <property type="match status" value="1"/>
</dbReference>
<sequence>MKLSEEKNESFEEPGETSKIPLMVDDASINEVQRGLAERPTMSVRAKIIMGFVVLFILSAGASITFLVLGSRIDQKVKFMETGNNFSFEIQQARRFEKNYFLYKTNLLDALENAQNAIELLKIQKANISRVIGTEKWQIMMDHINRYEKLLENLRTQKNDETSNKLNYDETEAELRRHGAKMIALAANLVEQERKEVEDLSKLCGQIPLVFLALLLILMIYLTNFLARQIVRPLNRFVEYTRRIAQGDYSLITPTKRYKDEFSRLAIAINWMLDQLQKNQEQYIQSRKMAAIGTLTSGIAHELNNPLNNICITTESLLDELEELSQDEKRKRLNDVYAQAERASGTVRDLLDFTRIDQPSFVTVSVDELISSTLKLVKHEMELNNVEPNYTPSNELNKIKGDFSQLQQVFLNLMINSIQAMPRGGVLGVSIDHGDPELIRIDVGDTGIGIPQAVISQIFDPFFTTKEKGTGLGLSVSYSIIRKHGGKILVKSQINQGTTFSVYLPKSKEHT</sequence>
<feature type="transmembrane region" description="Helical" evidence="8">
    <location>
        <begin position="48"/>
        <end position="70"/>
    </location>
</feature>
<evidence type="ECO:0000313" key="11">
    <source>
        <dbReference type="EMBL" id="SPD72592.1"/>
    </source>
</evidence>
<comment type="subcellular location">
    <subcellularLocation>
        <location evidence="2">Membrane</location>
    </subcellularLocation>
</comment>
<dbReference type="InterPro" id="IPR036097">
    <property type="entry name" value="HisK_dim/P_sf"/>
</dbReference>
<name>A0A445MT39_9BACT</name>
<dbReference type="InterPro" id="IPR003594">
    <property type="entry name" value="HATPase_dom"/>
</dbReference>
<feature type="domain" description="Histidine kinase" evidence="9">
    <location>
        <begin position="298"/>
        <end position="508"/>
    </location>
</feature>
<keyword evidence="8" id="KW-0472">Membrane</keyword>
<evidence type="ECO:0000256" key="4">
    <source>
        <dbReference type="ARBA" id="ARBA00022553"/>
    </source>
</evidence>
<dbReference type="Gene3D" id="1.10.287.130">
    <property type="match status" value="1"/>
</dbReference>
<reference evidence="11" key="1">
    <citation type="submission" date="2018-01" db="EMBL/GenBank/DDBJ databases">
        <authorList>
            <person name="Regsiter A."/>
            <person name="William W."/>
        </authorList>
    </citation>
    <scope>NUCLEOTIDE SEQUENCE</scope>
    <source>
        <strain evidence="11">TRIP AH-1</strain>
    </source>
</reference>
<dbReference type="CDD" id="cd06225">
    <property type="entry name" value="HAMP"/>
    <property type="match status" value="1"/>
</dbReference>
<gene>
    <name evidence="11" type="ORF">PITCH_A140072</name>
</gene>
<dbReference type="SMART" id="SM00388">
    <property type="entry name" value="HisKA"/>
    <property type="match status" value="1"/>
</dbReference>
<dbReference type="Pfam" id="PF00672">
    <property type="entry name" value="HAMP"/>
    <property type="match status" value="1"/>
</dbReference>
<keyword evidence="6 11" id="KW-0418">Kinase</keyword>
<dbReference type="GO" id="GO:0016020">
    <property type="term" value="C:membrane"/>
    <property type="evidence" value="ECO:0007669"/>
    <property type="project" value="UniProtKB-SubCell"/>
</dbReference>